<reference evidence="3" key="2">
    <citation type="submission" date="2015-01" db="EMBL/GenBank/DDBJ databases">
        <title>Evolutionary Origins and Diversification of the Mycorrhizal Mutualists.</title>
        <authorList>
            <consortium name="DOE Joint Genome Institute"/>
            <consortium name="Mycorrhizal Genomics Consortium"/>
            <person name="Kohler A."/>
            <person name="Kuo A."/>
            <person name="Nagy L.G."/>
            <person name="Floudas D."/>
            <person name="Copeland A."/>
            <person name="Barry K.W."/>
            <person name="Cichocki N."/>
            <person name="Veneault-Fourrey C."/>
            <person name="LaButti K."/>
            <person name="Lindquist E.A."/>
            <person name="Lipzen A."/>
            <person name="Lundell T."/>
            <person name="Morin E."/>
            <person name="Murat C."/>
            <person name="Riley R."/>
            <person name="Ohm R."/>
            <person name="Sun H."/>
            <person name="Tunlid A."/>
            <person name="Henrissat B."/>
            <person name="Grigoriev I.V."/>
            <person name="Hibbett D.S."/>
            <person name="Martin F."/>
        </authorList>
    </citation>
    <scope>NUCLEOTIDE SEQUENCE [LARGE SCALE GENOMIC DNA]</scope>
    <source>
        <strain evidence="3">Zn</strain>
    </source>
</reference>
<name>A0A0C3C938_OIDMZ</name>
<dbReference type="InParanoid" id="A0A0C3C938"/>
<sequence length="211" mass="23404">ADSIVAFMGLTGSGKSSFINLLLGASRAAVGNDILSGEYKSSQIIVQVISNKLIILVDTPGFDDTKRSDLDVLREMYQWLKDAHDENRKLNAIFYLHNITDNKMRGSAVKSTHVFRKLCGENFYPNLLLGTNFWRIVKPSSMVGAELREAQLRSEDTFWKAMINGGSRVARIPDTRSEALKLLCEMAAKTADVLDVQVEAASLGRSFENLT</sequence>
<evidence type="ECO:0000259" key="1">
    <source>
        <dbReference type="Pfam" id="PF01926"/>
    </source>
</evidence>
<dbReference type="HOGENOM" id="CLU_018003_0_1_1"/>
<dbReference type="AlphaFoldDB" id="A0A0C3C938"/>
<dbReference type="InterPro" id="IPR006073">
    <property type="entry name" value="GTP-bd"/>
</dbReference>
<accession>A0A0C3C938</accession>
<feature type="non-terminal residue" evidence="2">
    <location>
        <position position="1"/>
    </location>
</feature>
<dbReference type="SUPFAM" id="SSF52540">
    <property type="entry name" value="P-loop containing nucleoside triphosphate hydrolases"/>
    <property type="match status" value="1"/>
</dbReference>
<proteinExistence type="predicted"/>
<evidence type="ECO:0000313" key="3">
    <source>
        <dbReference type="Proteomes" id="UP000054321"/>
    </source>
</evidence>
<gene>
    <name evidence="2" type="ORF">OIDMADRAFT_79061</name>
</gene>
<feature type="domain" description="G" evidence="1">
    <location>
        <begin position="5"/>
        <end position="94"/>
    </location>
</feature>
<dbReference type="Pfam" id="PF01926">
    <property type="entry name" value="MMR_HSR1"/>
    <property type="match status" value="1"/>
</dbReference>
<dbReference type="STRING" id="913774.A0A0C3C938"/>
<reference evidence="2 3" key="1">
    <citation type="submission" date="2014-04" db="EMBL/GenBank/DDBJ databases">
        <authorList>
            <consortium name="DOE Joint Genome Institute"/>
            <person name="Kuo A."/>
            <person name="Martino E."/>
            <person name="Perotto S."/>
            <person name="Kohler A."/>
            <person name="Nagy L.G."/>
            <person name="Floudas D."/>
            <person name="Copeland A."/>
            <person name="Barry K.W."/>
            <person name="Cichocki N."/>
            <person name="Veneault-Fourrey C."/>
            <person name="LaButti K."/>
            <person name="Lindquist E.A."/>
            <person name="Lipzen A."/>
            <person name="Lundell T."/>
            <person name="Morin E."/>
            <person name="Murat C."/>
            <person name="Sun H."/>
            <person name="Tunlid A."/>
            <person name="Henrissat B."/>
            <person name="Grigoriev I.V."/>
            <person name="Hibbett D.S."/>
            <person name="Martin F."/>
            <person name="Nordberg H.P."/>
            <person name="Cantor M.N."/>
            <person name="Hua S.X."/>
        </authorList>
    </citation>
    <scope>NUCLEOTIDE SEQUENCE [LARGE SCALE GENOMIC DNA]</scope>
    <source>
        <strain evidence="2 3">Zn</strain>
    </source>
</reference>
<feature type="non-terminal residue" evidence="2">
    <location>
        <position position="211"/>
    </location>
</feature>
<protein>
    <recommendedName>
        <fullName evidence="1">G domain-containing protein</fullName>
    </recommendedName>
</protein>
<evidence type="ECO:0000313" key="2">
    <source>
        <dbReference type="EMBL" id="KIM95433.1"/>
    </source>
</evidence>
<dbReference type="InterPro" id="IPR027417">
    <property type="entry name" value="P-loop_NTPase"/>
</dbReference>
<keyword evidence="3" id="KW-1185">Reference proteome</keyword>
<dbReference type="OrthoDB" id="8954335at2759"/>
<organism evidence="2 3">
    <name type="scientific">Oidiodendron maius (strain Zn)</name>
    <dbReference type="NCBI Taxonomy" id="913774"/>
    <lineage>
        <taxon>Eukaryota</taxon>
        <taxon>Fungi</taxon>
        <taxon>Dikarya</taxon>
        <taxon>Ascomycota</taxon>
        <taxon>Pezizomycotina</taxon>
        <taxon>Leotiomycetes</taxon>
        <taxon>Leotiomycetes incertae sedis</taxon>
        <taxon>Myxotrichaceae</taxon>
        <taxon>Oidiodendron</taxon>
    </lineage>
</organism>
<dbReference type="GO" id="GO:0005525">
    <property type="term" value="F:GTP binding"/>
    <property type="evidence" value="ECO:0007669"/>
    <property type="project" value="InterPro"/>
</dbReference>
<dbReference type="EMBL" id="KN832887">
    <property type="protein sequence ID" value="KIM95433.1"/>
    <property type="molecule type" value="Genomic_DNA"/>
</dbReference>
<dbReference type="Gene3D" id="3.40.50.300">
    <property type="entry name" value="P-loop containing nucleotide triphosphate hydrolases"/>
    <property type="match status" value="1"/>
</dbReference>
<dbReference type="Proteomes" id="UP000054321">
    <property type="component" value="Unassembled WGS sequence"/>
</dbReference>